<dbReference type="RefSeq" id="WP_158464047.1">
    <property type="nucleotide sequence ID" value="NZ_VZAD01000080.1"/>
</dbReference>
<comment type="caution">
    <text evidence="2">The sequence shown here is derived from an EMBL/GenBank/DDBJ whole genome shotgun (WGS) entry which is preliminary data.</text>
</comment>
<organism evidence="2 3">
    <name type="scientific">Segatella copri</name>
    <dbReference type="NCBI Taxonomy" id="165179"/>
    <lineage>
        <taxon>Bacteria</taxon>
        <taxon>Pseudomonadati</taxon>
        <taxon>Bacteroidota</taxon>
        <taxon>Bacteroidia</taxon>
        <taxon>Bacteroidales</taxon>
        <taxon>Prevotellaceae</taxon>
        <taxon>Segatella</taxon>
    </lineage>
</organism>
<keyword evidence="1" id="KW-0378">Hydrolase</keyword>
<name>A0A6A7WD71_9BACT</name>
<dbReference type="GO" id="GO:0004668">
    <property type="term" value="F:protein-arginine deiminase activity"/>
    <property type="evidence" value="ECO:0007669"/>
    <property type="project" value="InterPro"/>
</dbReference>
<gene>
    <name evidence="2" type="ORF">F7D20_10870</name>
</gene>
<dbReference type="Proteomes" id="UP000384372">
    <property type="component" value="Unassembled WGS sequence"/>
</dbReference>
<evidence type="ECO:0000313" key="3">
    <source>
        <dbReference type="Proteomes" id="UP000384372"/>
    </source>
</evidence>
<protein>
    <submittedName>
        <fullName evidence="2">Agmatine deiminase family protein</fullName>
    </submittedName>
</protein>
<proteinExistence type="predicted"/>
<evidence type="ECO:0000256" key="1">
    <source>
        <dbReference type="ARBA" id="ARBA00022801"/>
    </source>
</evidence>
<dbReference type="InterPro" id="IPR007466">
    <property type="entry name" value="Peptidyl-Arg-deiminase_porph"/>
</dbReference>
<dbReference type="GO" id="GO:0047632">
    <property type="term" value="F:agmatine deiminase activity"/>
    <property type="evidence" value="ECO:0007669"/>
    <property type="project" value="TreeGrafter"/>
</dbReference>
<dbReference type="AlphaFoldDB" id="A0A6A7WD71"/>
<dbReference type="PANTHER" id="PTHR31377:SF0">
    <property type="entry name" value="AGMATINE DEIMINASE-RELATED"/>
    <property type="match status" value="1"/>
</dbReference>
<accession>A0A6A7WD71</accession>
<dbReference type="EMBL" id="VZAD01000080">
    <property type="protein sequence ID" value="MQP12443.1"/>
    <property type="molecule type" value="Genomic_DNA"/>
</dbReference>
<evidence type="ECO:0000313" key="2">
    <source>
        <dbReference type="EMBL" id="MQP12443.1"/>
    </source>
</evidence>
<dbReference type="PANTHER" id="PTHR31377">
    <property type="entry name" value="AGMATINE DEIMINASE-RELATED"/>
    <property type="match status" value="1"/>
</dbReference>
<sequence length="342" mass="40367">MITDKETYEVFLSTWLKKSHSTFFDKFTTCLNENNIKWRFIGNTADIWCRDYMPIQIEVDEFVQYHYYPDYLTQRESYKKYITKPEKACKSIYLSPCKKTNLVIDGGNVVKGADFVIMTEKVYHENPNYNPSEIHTELENLFQCKVIMIPWDKCEKYGHADGIVRPIDSENVLLTNYVDYDKDFAEEVERRLSKHVHVEMLHYDVKKPDKRNWAYINFLQVGNTIILPAINIEEDDQALKQIQGYYPSCNIHQFNCEEIIKQGGALNCITWNVDESDEIKGFTEEDRKRFDELMNRFENEEEAIKNGTFSGFTESEVYFMGDINIGKFGNKYPGLGWYYMTD</sequence>
<keyword evidence="3" id="KW-1185">Reference proteome</keyword>
<dbReference type="Pfam" id="PF04371">
    <property type="entry name" value="PAD_porph"/>
    <property type="match status" value="1"/>
</dbReference>
<dbReference type="GO" id="GO:0009446">
    <property type="term" value="P:putrescine biosynthetic process"/>
    <property type="evidence" value="ECO:0007669"/>
    <property type="project" value="InterPro"/>
</dbReference>
<reference evidence="2 3" key="1">
    <citation type="submission" date="2019-09" db="EMBL/GenBank/DDBJ databases">
        <title>Distinct polysaccharide growth profiles of human intestinal Prevotella copri isolates.</title>
        <authorList>
            <person name="Fehlner-Peach H."/>
            <person name="Magnabosco C."/>
            <person name="Raghavan V."/>
            <person name="Scher J.U."/>
            <person name="Tett A."/>
            <person name="Cox L.M."/>
            <person name="Gottsegen C."/>
            <person name="Watters A."/>
            <person name="Wiltshire- Gordon J.D."/>
            <person name="Segata N."/>
            <person name="Bonneau R."/>
            <person name="Littman D.R."/>
        </authorList>
    </citation>
    <scope>NUCLEOTIDE SEQUENCE [LARGE SCALE GENOMIC DNA]</scope>
    <source>
        <strain evidence="3">iAQ1173</strain>
    </source>
</reference>
<dbReference type="SUPFAM" id="SSF55909">
    <property type="entry name" value="Pentein"/>
    <property type="match status" value="1"/>
</dbReference>
<dbReference type="OrthoDB" id="7871381at2"/>
<dbReference type="Gene3D" id="3.75.10.10">
    <property type="entry name" value="L-arginine/glycine Amidinotransferase, Chain A"/>
    <property type="match status" value="1"/>
</dbReference>